<dbReference type="GO" id="GO:0019901">
    <property type="term" value="F:protein kinase binding"/>
    <property type="evidence" value="ECO:0007669"/>
    <property type="project" value="TreeGrafter"/>
</dbReference>
<dbReference type="InterPro" id="IPR000409">
    <property type="entry name" value="BEACH_dom"/>
</dbReference>
<dbReference type="Gene3D" id="1.10.1540.10">
    <property type="entry name" value="BEACH domain"/>
    <property type="match status" value="1"/>
</dbReference>
<evidence type="ECO:0000259" key="2">
    <source>
        <dbReference type="PROSITE" id="PS50197"/>
    </source>
</evidence>
<feature type="domain" description="BEACH" evidence="2">
    <location>
        <begin position="1"/>
        <end position="249"/>
    </location>
</feature>
<accession>A0A5K3EGP2</accession>
<sequence>PKLPWILADYTSKQLNFDDPATFRDLSRPIGIVNPENIISVREKYESFEDPSGVISKFHYGTHYSSAAGVMHYLVRTEPFTSLHIQLQGQRFDVADRQFKSIPATWALIMASPYDNRELIPEFFYFPDFLRNDNNFDLGRLQLDGKKVGDVELPPWASTPEEFIRIHRGALESDYVSANLHKWIDLIFGYKQRGKAAENALNFYYYLTYEGAVDLNDVTDPVERASIEGMIKHFGQTPCQLLKVPHIPRISYSDWVYKMLIQRHLPLLNAAIIYMKTNVESSSRDTSPERDDGKGQERKLSVRLARHRTRSTMIHDKAEPPIELSQPDTKVMSRFL</sequence>
<proteinExistence type="predicted"/>
<dbReference type="CDD" id="cd06071">
    <property type="entry name" value="Beach"/>
    <property type="match status" value="1"/>
</dbReference>
<dbReference type="WBParaSite" id="MCU_000149-RC">
    <property type="protein sequence ID" value="MCU_000149-RC"/>
    <property type="gene ID" value="MCU_000149"/>
</dbReference>
<dbReference type="SMART" id="SM01026">
    <property type="entry name" value="Beach"/>
    <property type="match status" value="1"/>
</dbReference>
<dbReference type="GO" id="GO:0008104">
    <property type="term" value="P:intracellular protein localization"/>
    <property type="evidence" value="ECO:0007669"/>
    <property type="project" value="TreeGrafter"/>
</dbReference>
<reference evidence="3" key="1">
    <citation type="submission" date="2019-11" db="UniProtKB">
        <authorList>
            <consortium name="WormBaseParasite"/>
        </authorList>
    </citation>
    <scope>IDENTIFICATION</scope>
</reference>
<evidence type="ECO:0000313" key="3">
    <source>
        <dbReference type="WBParaSite" id="MCU_000149-RC"/>
    </source>
</evidence>
<protein>
    <submittedName>
        <fullName evidence="3">BEACH domain-containing protein</fullName>
    </submittedName>
</protein>
<evidence type="ECO:0000256" key="1">
    <source>
        <dbReference type="SAM" id="MobiDB-lite"/>
    </source>
</evidence>
<dbReference type="GO" id="GO:0016020">
    <property type="term" value="C:membrane"/>
    <property type="evidence" value="ECO:0007669"/>
    <property type="project" value="TreeGrafter"/>
</dbReference>
<dbReference type="InterPro" id="IPR036372">
    <property type="entry name" value="BEACH_dom_sf"/>
</dbReference>
<feature type="region of interest" description="Disordered" evidence="1">
    <location>
        <begin position="281"/>
        <end position="300"/>
    </location>
</feature>
<dbReference type="Pfam" id="PF02138">
    <property type="entry name" value="Beach"/>
    <property type="match status" value="1"/>
</dbReference>
<dbReference type="PANTHER" id="PTHR13743:SF112">
    <property type="entry name" value="BEACH DOMAIN-CONTAINING PROTEIN"/>
    <property type="match status" value="1"/>
</dbReference>
<dbReference type="GO" id="GO:0005829">
    <property type="term" value="C:cytosol"/>
    <property type="evidence" value="ECO:0007669"/>
    <property type="project" value="TreeGrafter"/>
</dbReference>
<dbReference type="InterPro" id="IPR050865">
    <property type="entry name" value="BEACH_Domain"/>
</dbReference>
<name>A0A5K3EGP2_MESCO</name>
<dbReference type="AlphaFoldDB" id="A0A5K3EGP2"/>
<dbReference type="PROSITE" id="PS50197">
    <property type="entry name" value="BEACH"/>
    <property type="match status" value="1"/>
</dbReference>
<dbReference type="PANTHER" id="PTHR13743">
    <property type="entry name" value="BEIGE/BEACH-RELATED"/>
    <property type="match status" value="1"/>
</dbReference>
<dbReference type="SUPFAM" id="SSF81837">
    <property type="entry name" value="BEACH domain"/>
    <property type="match status" value="1"/>
</dbReference>
<feature type="region of interest" description="Disordered" evidence="1">
    <location>
        <begin position="310"/>
        <end position="330"/>
    </location>
</feature>
<feature type="compositionally biased region" description="Basic and acidic residues" evidence="1">
    <location>
        <begin position="282"/>
        <end position="300"/>
    </location>
</feature>
<organism evidence="3">
    <name type="scientific">Mesocestoides corti</name>
    <name type="common">Flatworm</name>
    <dbReference type="NCBI Taxonomy" id="53468"/>
    <lineage>
        <taxon>Eukaryota</taxon>
        <taxon>Metazoa</taxon>
        <taxon>Spiralia</taxon>
        <taxon>Lophotrochozoa</taxon>
        <taxon>Platyhelminthes</taxon>
        <taxon>Cestoda</taxon>
        <taxon>Eucestoda</taxon>
        <taxon>Cyclophyllidea</taxon>
        <taxon>Mesocestoididae</taxon>
        <taxon>Mesocestoides</taxon>
    </lineage>
</organism>